<protein>
    <recommendedName>
        <fullName evidence="4">MADS-box domain-containing protein</fullName>
    </recommendedName>
</protein>
<feature type="region of interest" description="Disordered" evidence="1">
    <location>
        <begin position="55"/>
        <end position="79"/>
    </location>
</feature>
<evidence type="ECO:0000313" key="2">
    <source>
        <dbReference type="EMBL" id="PGG99702.1"/>
    </source>
</evidence>
<proteinExistence type="predicted"/>
<evidence type="ECO:0008006" key="4">
    <source>
        <dbReference type="Google" id="ProtNLM"/>
    </source>
</evidence>
<feature type="region of interest" description="Disordered" evidence="1">
    <location>
        <begin position="174"/>
        <end position="207"/>
    </location>
</feature>
<feature type="compositionally biased region" description="Basic and acidic residues" evidence="1">
    <location>
        <begin position="174"/>
        <end position="190"/>
    </location>
</feature>
<name>A0A2B7WSW8_POLH7</name>
<evidence type="ECO:0000256" key="1">
    <source>
        <dbReference type="SAM" id="MobiDB-lite"/>
    </source>
</evidence>
<dbReference type="EMBL" id="PDNA01000266">
    <property type="protein sequence ID" value="PGG99702.1"/>
    <property type="molecule type" value="Genomic_DNA"/>
</dbReference>
<reference evidence="2 3" key="1">
    <citation type="submission" date="2017-10" db="EMBL/GenBank/DDBJ databases">
        <title>Comparative genomics in systemic dimorphic fungi from Ajellomycetaceae.</title>
        <authorList>
            <person name="Munoz J.F."/>
            <person name="Mcewen J.G."/>
            <person name="Clay O.K."/>
            <person name="Cuomo C.A."/>
        </authorList>
    </citation>
    <scope>NUCLEOTIDE SEQUENCE [LARGE SCALE GENOMIC DNA]</scope>
    <source>
        <strain evidence="2 3">UAMH7299</strain>
    </source>
</reference>
<sequence length="207" mass="23933">MPINVISTAQQEIDIASWKELRQITWYLMYSVSLQSMLEDMRIWTRRAIRKSNMLEPDRDPKSVEIARTGSRPNNGCSSLSDRAVKVAQEVTLLPTCLLDFPSIMPAKSRIRKDRSNIQQTKRRRMVTLFSKGVEYSDLCDADVFMAVYVNGKYHILITDSKGRWLSAEQLEKHYPPPIRKNPEDYRAPQREGNNNLRKSIEATEKG</sequence>
<evidence type="ECO:0000313" key="3">
    <source>
        <dbReference type="Proteomes" id="UP000224634"/>
    </source>
</evidence>
<comment type="caution">
    <text evidence="2">The sequence shown here is derived from an EMBL/GenBank/DDBJ whole genome shotgun (WGS) entry which is preliminary data.</text>
</comment>
<keyword evidence="3" id="KW-1185">Reference proteome</keyword>
<organism evidence="2 3">
    <name type="scientific">Polytolypa hystricis (strain UAMH7299)</name>
    <dbReference type="NCBI Taxonomy" id="1447883"/>
    <lineage>
        <taxon>Eukaryota</taxon>
        <taxon>Fungi</taxon>
        <taxon>Dikarya</taxon>
        <taxon>Ascomycota</taxon>
        <taxon>Pezizomycotina</taxon>
        <taxon>Eurotiomycetes</taxon>
        <taxon>Eurotiomycetidae</taxon>
        <taxon>Onygenales</taxon>
        <taxon>Onygenales incertae sedis</taxon>
        <taxon>Polytolypa</taxon>
    </lineage>
</organism>
<dbReference type="Proteomes" id="UP000224634">
    <property type="component" value="Unassembled WGS sequence"/>
</dbReference>
<accession>A0A2B7WSW8</accession>
<feature type="compositionally biased region" description="Basic and acidic residues" evidence="1">
    <location>
        <begin position="56"/>
        <end position="65"/>
    </location>
</feature>
<gene>
    <name evidence="2" type="ORF">AJ80_09316</name>
</gene>
<dbReference type="OrthoDB" id="1898716at2759"/>
<dbReference type="AlphaFoldDB" id="A0A2B7WSW8"/>